<comment type="caution">
    <text evidence="1">The sequence shown here is derived from an EMBL/GenBank/DDBJ whole genome shotgun (WGS) entry which is preliminary data.</text>
</comment>
<gene>
    <name evidence="1" type="ORF">SDC9_46651</name>
</gene>
<protein>
    <submittedName>
        <fullName evidence="1">Uncharacterized protein</fullName>
    </submittedName>
</protein>
<proteinExistence type="predicted"/>
<organism evidence="1">
    <name type="scientific">bioreactor metagenome</name>
    <dbReference type="NCBI Taxonomy" id="1076179"/>
    <lineage>
        <taxon>unclassified sequences</taxon>
        <taxon>metagenomes</taxon>
        <taxon>ecological metagenomes</taxon>
    </lineage>
</organism>
<dbReference type="AlphaFoldDB" id="A0A644WA94"/>
<evidence type="ECO:0000313" key="1">
    <source>
        <dbReference type="EMBL" id="MPM00427.1"/>
    </source>
</evidence>
<accession>A0A644WA94</accession>
<reference evidence="1" key="1">
    <citation type="submission" date="2019-08" db="EMBL/GenBank/DDBJ databases">
        <authorList>
            <person name="Kucharzyk K."/>
            <person name="Murdoch R.W."/>
            <person name="Higgins S."/>
            <person name="Loffler F."/>
        </authorList>
    </citation>
    <scope>NUCLEOTIDE SEQUENCE</scope>
</reference>
<dbReference type="EMBL" id="VSSQ01000730">
    <property type="protein sequence ID" value="MPM00427.1"/>
    <property type="molecule type" value="Genomic_DNA"/>
</dbReference>
<name>A0A644WA94_9ZZZZ</name>
<sequence>MTLSALRRRAEKEGYRIVKGRDPFGIDGYNIIDANNVLVAGEHFALDINDLETWFEKPVISN</sequence>